<evidence type="ECO:0000313" key="2">
    <source>
        <dbReference type="EMBL" id="OGM01890.1"/>
    </source>
</evidence>
<gene>
    <name evidence="2" type="ORF">A2115_00370</name>
</gene>
<organism evidence="2 3">
    <name type="scientific">Candidatus Woesebacteria bacterium GWA1_41_8</name>
    <dbReference type="NCBI Taxonomy" id="1802471"/>
    <lineage>
        <taxon>Bacteria</taxon>
        <taxon>Candidatus Woeseibacteriota</taxon>
    </lineage>
</organism>
<dbReference type="EMBL" id="MGFJ01000036">
    <property type="protein sequence ID" value="OGM01890.1"/>
    <property type="molecule type" value="Genomic_DNA"/>
</dbReference>
<protein>
    <submittedName>
        <fullName evidence="2">Uncharacterized protein</fullName>
    </submittedName>
</protein>
<name>A0A1F7WGH3_9BACT</name>
<dbReference type="AlphaFoldDB" id="A0A1F7WGH3"/>
<evidence type="ECO:0000256" key="1">
    <source>
        <dbReference type="SAM" id="MobiDB-lite"/>
    </source>
</evidence>
<reference evidence="2 3" key="1">
    <citation type="journal article" date="2016" name="Nat. Commun.">
        <title>Thousands of microbial genomes shed light on interconnected biogeochemical processes in an aquifer system.</title>
        <authorList>
            <person name="Anantharaman K."/>
            <person name="Brown C.T."/>
            <person name="Hug L.A."/>
            <person name="Sharon I."/>
            <person name="Castelle C.J."/>
            <person name="Probst A.J."/>
            <person name="Thomas B.C."/>
            <person name="Singh A."/>
            <person name="Wilkins M.J."/>
            <person name="Karaoz U."/>
            <person name="Brodie E.L."/>
            <person name="Williams K.H."/>
            <person name="Hubbard S.S."/>
            <person name="Banfield J.F."/>
        </authorList>
    </citation>
    <scope>NUCLEOTIDE SEQUENCE [LARGE SCALE GENOMIC DNA]</scope>
</reference>
<proteinExistence type="predicted"/>
<dbReference type="Proteomes" id="UP000176198">
    <property type="component" value="Unassembled WGS sequence"/>
</dbReference>
<evidence type="ECO:0000313" key="3">
    <source>
        <dbReference type="Proteomes" id="UP000176198"/>
    </source>
</evidence>
<comment type="caution">
    <text evidence="2">The sequence shown here is derived from an EMBL/GenBank/DDBJ whole genome shotgun (WGS) entry which is preliminary data.</text>
</comment>
<feature type="region of interest" description="Disordered" evidence="1">
    <location>
        <begin position="1"/>
        <end position="21"/>
    </location>
</feature>
<accession>A0A1F7WGH3</accession>
<sequence>MTEANEEAQSIETPPASKIQTKVEEGILSSREKINGIPEEQRWLVNKDWINVLKMMDSMDHGPGKDNQHYPHLETVIWQRYHLPTQQPGTPFPNSDGSLSEFQRQLVTSQEWITRLAGEIDPLQILDFPIVEGPRNHHTVSEYLQKNDPEWVNIVHEVSQILEPGSKEAGIQGVGFGLTEENYSKLDTPRKKAAAFLLLRSRLSSIVSSALSDMVFSADKNGRIEDITAVESIFQNEQSKGSLRPITKAFFESKMGERSMTQWVGEVFRNPLLTSTESAFFEDRNDVRSNFIVKAEVVLQGSDV</sequence>